<sequence length="141" mass="16100">AKGHSQKMKLLSIFLISIFSHQTYATSPQSEIQNQVFKNEVKTLKTKDDWTSLHKLWQWRTLKFKGAPGGGKLVGKRSIDELFTTRTLSGCHEDGLLFVSALRELGFKATLLETLGIQWAIDFNAKKKTCPMRDTFLLKQR</sequence>
<proteinExistence type="predicted"/>
<reference evidence="2 3" key="1">
    <citation type="submission" date="2017-09" db="EMBL/GenBank/DDBJ databases">
        <title>Depth-based differentiation of microbial function through sediment-hosted aquifers and enrichment of novel symbionts in the deep terrestrial subsurface.</title>
        <authorList>
            <person name="Probst A.J."/>
            <person name="Ladd B."/>
            <person name="Jarett J.K."/>
            <person name="Geller-Mcgrath D.E."/>
            <person name="Sieber C.M."/>
            <person name="Emerson J.B."/>
            <person name="Anantharaman K."/>
            <person name="Thomas B.C."/>
            <person name="Malmstrom R."/>
            <person name="Stieglmeier M."/>
            <person name="Klingl A."/>
            <person name="Woyke T."/>
            <person name="Ryan C.M."/>
            <person name="Banfield J.F."/>
        </authorList>
    </citation>
    <scope>NUCLEOTIDE SEQUENCE [LARGE SCALE GENOMIC DNA]</scope>
    <source>
        <strain evidence="2">CG11_big_fil_rev_8_21_14_0_20_36_8</strain>
    </source>
</reference>
<dbReference type="Proteomes" id="UP000231056">
    <property type="component" value="Unassembled WGS sequence"/>
</dbReference>
<dbReference type="EMBL" id="PCVM01000028">
    <property type="protein sequence ID" value="PIQ73662.1"/>
    <property type="molecule type" value="Genomic_DNA"/>
</dbReference>
<evidence type="ECO:0000256" key="1">
    <source>
        <dbReference type="SAM" id="SignalP"/>
    </source>
</evidence>
<keyword evidence="1" id="KW-0732">Signal</keyword>
<evidence type="ECO:0000313" key="3">
    <source>
        <dbReference type="Proteomes" id="UP000231056"/>
    </source>
</evidence>
<accession>A0A2M6IUY3</accession>
<name>A0A2M6IUY3_9BACT</name>
<gene>
    <name evidence="2" type="ORF">COV58_01265</name>
</gene>
<organism evidence="2 3">
    <name type="scientific">Candidatus Roizmanbacteria bacterium CG11_big_fil_rev_8_21_14_0_20_36_8</name>
    <dbReference type="NCBI Taxonomy" id="1974856"/>
    <lineage>
        <taxon>Bacteria</taxon>
        <taxon>Candidatus Roizmaniibacteriota</taxon>
    </lineage>
</organism>
<protein>
    <recommendedName>
        <fullName evidence="4">Transglutaminase-like domain-containing protein</fullName>
    </recommendedName>
</protein>
<comment type="caution">
    <text evidence="2">The sequence shown here is derived from an EMBL/GenBank/DDBJ whole genome shotgun (WGS) entry which is preliminary data.</text>
</comment>
<evidence type="ECO:0008006" key="4">
    <source>
        <dbReference type="Google" id="ProtNLM"/>
    </source>
</evidence>
<feature type="signal peptide" evidence="1">
    <location>
        <begin position="1"/>
        <end position="25"/>
    </location>
</feature>
<feature type="non-terminal residue" evidence="2">
    <location>
        <position position="1"/>
    </location>
</feature>
<evidence type="ECO:0000313" key="2">
    <source>
        <dbReference type="EMBL" id="PIQ73662.1"/>
    </source>
</evidence>
<feature type="chain" id="PRO_5014746988" description="Transglutaminase-like domain-containing protein" evidence="1">
    <location>
        <begin position="26"/>
        <end position="141"/>
    </location>
</feature>
<dbReference type="AlphaFoldDB" id="A0A2M6IUY3"/>